<dbReference type="KEGG" id="api:100570633"/>
<accession>A0A8R1W9L6</accession>
<keyword evidence="2" id="KW-0677">Repeat</keyword>
<dbReference type="GO" id="GO:0006457">
    <property type="term" value="P:protein folding"/>
    <property type="evidence" value="ECO:0007669"/>
    <property type="project" value="InterPro"/>
</dbReference>
<dbReference type="AlphaFoldDB" id="A0A8R1W9L6"/>
<evidence type="ECO:0000259" key="6">
    <source>
        <dbReference type="PROSITE" id="PS50076"/>
    </source>
</evidence>
<dbReference type="GO" id="GO:0051087">
    <property type="term" value="F:protein-folding chaperone binding"/>
    <property type="evidence" value="ECO:0007669"/>
    <property type="project" value="TreeGrafter"/>
</dbReference>
<dbReference type="PANTHER" id="PTHR24078">
    <property type="entry name" value="DNAJ HOMOLOG SUBFAMILY C MEMBER"/>
    <property type="match status" value="1"/>
</dbReference>
<evidence type="ECO:0000256" key="5">
    <source>
        <dbReference type="ARBA" id="ARBA00023186"/>
    </source>
</evidence>
<dbReference type="InterPro" id="IPR001623">
    <property type="entry name" value="DnaJ_domain"/>
</dbReference>
<dbReference type="RefSeq" id="XP_003247296.1">
    <property type="nucleotide sequence ID" value="XM_003247248.3"/>
</dbReference>
<dbReference type="GeneID" id="100570633"/>
<evidence type="ECO:0000256" key="3">
    <source>
        <dbReference type="ARBA" id="ARBA00022771"/>
    </source>
</evidence>
<keyword evidence="1" id="KW-0479">Metal-binding</keyword>
<dbReference type="FunFam" id="2.60.260.20:FF:000003">
    <property type="entry name" value="DnaJ subfamily A member 2"/>
    <property type="match status" value="1"/>
</dbReference>
<keyword evidence="4" id="KW-0862">Zinc</keyword>
<dbReference type="GO" id="GO:0051082">
    <property type="term" value="F:unfolded protein binding"/>
    <property type="evidence" value="ECO:0007669"/>
    <property type="project" value="InterPro"/>
</dbReference>
<reference evidence="7" key="2">
    <citation type="submission" date="2022-06" db="UniProtKB">
        <authorList>
            <consortium name="EnsemblMetazoa"/>
        </authorList>
    </citation>
    <scope>IDENTIFICATION</scope>
</reference>
<feature type="domain" description="J" evidence="6">
    <location>
        <begin position="4"/>
        <end position="67"/>
    </location>
</feature>
<dbReference type="InterPro" id="IPR051339">
    <property type="entry name" value="DnaJ_subfamily_B"/>
</dbReference>
<dbReference type="Proteomes" id="UP000007819">
    <property type="component" value="Chromosome A1"/>
</dbReference>
<dbReference type="Gene3D" id="1.10.287.110">
    <property type="entry name" value="DnaJ domain"/>
    <property type="match status" value="1"/>
</dbReference>
<dbReference type="InterPro" id="IPR036869">
    <property type="entry name" value="J_dom_sf"/>
</dbReference>
<dbReference type="OrthoDB" id="550424at2759"/>
<dbReference type="PANTHER" id="PTHR24078:SF519">
    <property type="entry name" value="DNAJ HOMOLOG SUBFAMILY B MEMBER 13"/>
    <property type="match status" value="1"/>
</dbReference>
<evidence type="ECO:0000313" key="8">
    <source>
        <dbReference type="Proteomes" id="UP000007819"/>
    </source>
</evidence>
<dbReference type="InterPro" id="IPR008971">
    <property type="entry name" value="HSP40/DnaJ_pept-bd"/>
</dbReference>
<dbReference type="CDD" id="cd06257">
    <property type="entry name" value="DnaJ"/>
    <property type="match status" value="1"/>
</dbReference>
<dbReference type="SUPFAM" id="SSF49493">
    <property type="entry name" value="HSP40/DnaJ peptide-binding domain"/>
    <property type="match status" value="1"/>
</dbReference>
<protein>
    <recommendedName>
        <fullName evidence="6">J domain-containing protein</fullName>
    </recommendedName>
</protein>
<dbReference type="PROSITE" id="PS50076">
    <property type="entry name" value="DNAJ_2"/>
    <property type="match status" value="1"/>
</dbReference>
<dbReference type="Pfam" id="PF01556">
    <property type="entry name" value="DnaJ_C"/>
    <property type="match status" value="1"/>
</dbReference>
<proteinExistence type="predicted"/>
<evidence type="ECO:0000313" key="7">
    <source>
        <dbReference type="EnsemblMetazoa" id="XP_003247296.1"/>
    </source>
</evidence>
<dbReference type="SUPFAM" id="SSF46565">
    <property type="entry name" value="Chaperone J-domain"/>
    <property type="match status" value="1"/>
</dbReference>
<evidence type="ECO:0000256" key="2">
    <source>
        <dbReference type="ARBA" id="ARBA00022737"/>
    </source>
</evidence>
<dbReference type="Gene3D" id="2.60.260.20">
    <property type="entry name" value="Urease metallochaperone UreE, N-terminal domain"/>
    <property type="match status" value="1"/>
</dbReference>
<keyword evidence="5" id="KW-0143">Chaperone</keyword>
<dbReference type="EnsemblMetazoa" id="XM_003247248.4">
    <property type="protein sequence ID" value="XP_003247296.1"/>
    <property type="gene ID" value="LOC100570633"/>
</dbReference>
<dbReference type="InterPro" id="IPR002939">
    <property type="entry name" value="DnaJ_C"/>
</dbReference>
<evidence type="ECO:0000256" key="4">
    <source>
        <dbReference type="ARBA" id="ARBA00022833"/>
    </source>
</evidence>
<reference evidence="8" key="1">
    <citation type="submission" date="2010-06" db="EMBL/GenBank/DDBJ databases">
        <authorList>
            <person name="Jiang H."/>
            <person name="Abraham K."/>
            <person name="Ali S."/>
            <person name="Alsbrooks S.L."/>
            <person name="Anim B.N."/>
            <person name="Anosike U.S."/>
            <person name="Attaway T."/>
            <person name="Bandaranaike D.P."/>
            <person name="Battles P.K."/>
            <person name="Bell S.N."/>
            <person name="Bell A.V."/>
            <person name="Beltran B."/>
            <person name="Bickham C."/>
            <person name="Bustamante Y."/>
            <person name="Caleb T."/>
            <person name="Canada A."/>
            <person name="Cardenas V."/>
            <person name="Carter K."/>
            <person name="Chacko J."/>
            <person name="Chandrabose M.N."/>
            <person name="Chavez D."/>
            <person name="Chavez A."/>
            <person name="Chen L."/>
            <person name="Chu H.-S."/>
            <person name="Claassen K.J."/>
            <person name="Cockrell R."/>
            <person name="Collins M."/>
            <person name="Cooper J.A."/>
            <person name="Cree A."/>
            <person name="Curry S.M."/>
            <person name="Da Y."/>
            <person name="Dao M.D."/>
            <person name="Das B."/>
            <person name="Davila M.-L."/>
            <person name="Davy-Carroll L."/>
            <person name="Denson S."/>
            <person name="Dinh H."/>
            <person name="Ebong V.E."/>
            <person name="Edwards J.R."/>
            <person name="Egan A."/>
            <person name="El-Daye J."/>
            <person name="Escobedo L."/>
            <person name="Fernandez S."/>
            <person name="Fernando P.R."/>
            <person name="Flagg N."/>
            <person name="Forbes L.D."/>
            <person name="Fowler R.G."/>
            <person name="Fu Q."/>
            <person name="Gabisi R.A."/>
            <person name="Ganer J."/>
            <person name="Garbino Pronczuk A."/>
            <person name="Garcia R.M."/>
            <person name="Garner T."/>
            <person name="Garrett T.E."/>
            <person name="Gonzalez D.A."/>
            <person name="Hamid H."/>
            <person name="Hawkins E.S."/>
            <person name="Hirani K."/>
            <person name="Hogues M.E."/>
            <person name="Hollins B."/>
            <person name="Hsiao C.-H."/>
            <person name="Jabil R."/>
            <person name="James M.L."/>
            <person name="Jhangiani S.N."/>
            <person name="Johnson B."/>
            <person name="Johnson Q."/>
            <person name="Joshi V."/>
            <person name="Kalu J.B."/>
            <person name="Kam C."/>
            <person name="Kashfia A."/>
            <person name="Keebler J."/>
            <person name="Kisamo H."/>
            <person name="Kovar C.L."/>
            <person name="Lago L.A."/>
            <person name="Lai C.-Y."/>
            <person name="Laidlaw J."/>
            <person name="Lara F."/>
            <person name="Le T.-K."/>
            <person name="Lee S.L."/>
            <person name="Legall F.H."/>
            <person name="Lemon S.J."/>
            <person name="Lewis L.R."/>
            <person name="Li B."/>
            <person name="Liu Y."/>
            <person name="Liu Y.-S."/>
            <person name="Lopez J."/>
            <person name="Lozado R.J."/>
            <person name="Lu J."/>
            <person name="Madu R.C."/>
            <person name="Maheshwari M."/>
            <person name="Maheshwari R."/>
            <person name="Malloy K."/>
            <person name="Martinez E."/>
            <person name="Mathew T."/>
            <person name="Mercado I.C."/>
            <person name="Mercado C."/>
            <person name="Meyer B."/>
            <person name="Montgomery K."/>
            <person name="Morgan M.B."/>
            <person name="Munidasa M."/>
            <person name="Nazareth L.V."/>
            <person name="Nelson J."/>
            <person name="Ng B.M."/>
            <person name="Nguyen N.B."/>
            <person name="Nguyen P.Q."/>
            <person name="Nguyen T."/>
            <person name="Obregon M."/>
            <person name="Okwuonu G.O."/>
            <person name="Onwere C.G."/>
            <person name="Orozco G."/>
            <person name="Parra A."/>
            <person name="Patel S."/>
            <person name="Patil S."/>
            <person name="Perez A."/>
            <person name="Perez Y."/>
            <person name="Pham C."/>
            <person name="Primus E.L."/>
            <person name="Pu L.-L."/>
            <person name="Puazo M."/>
            <person name="Qin X."/>
            <person name="Quiroz J.B."/>
            <person name="Reese J."/>
            <person name="Richards S."/>
            <person name="Rives C.M."/>
            <person name="Robberts R."/>
            <person name="Ruiz S.J."/>
            <person name="Ruiz M.J."/>
            <person name="Santibanez J."/>
            <person name="Schneider B.W."/>
            <person name="Sisson I."/>
            <person name="Smith M."/>
            <person name="Sodergren E."/>
            <person name="Song X.-Z."/>
            <person name="Song B.B."/>
            <person name="Summersgill H."/>
            <person name="Thelus R."/>
            <person name="Thornton R.D."/>
            <person name="Trejos Z.Y."/>
            <person name="Usmani K."/>
            <person name="Vattathil S."/>
            <person name="Villasana D."/>
            <person name="Walker D.L."/>
            <person name="Wang S."/>
            <person name="Wang K."/>
            <person name="White C.S."/>
            <person name="Williams A.C."/>
            <person name="Williamson J."/>
            <person name="Wilson K."/>
            <person name="Woghiren I.O."/>
            <person name="Woodworth J.R."/>
            <person name="Worley K.C."/>
            <person name="Wright R.A."/>
            <person name="Wu W."/>
            <person name="Young L."/>
            <person name="Zhang L."/>
            <person name="Zhang J."/>
            <person name="Zhu Y."/>
            <person name="Muzny D.M."/>
            <person name="Weinstock G."/>
            <person name="Gibbs R.A."/>
        </authorList>
    </citation>
    <scope>NUCLEOTIDE SEQUENCE [LARGE SCALE GENOMIC DNA]</scope>
    <source>
        <strain evidence="8">LSR1</strain>
    </source>
</reference>
<dbReference type="GO" id="GO:0005829">
    <property type="term" value="C:cytosol"/>
    <property type="evidence" value="ECO:0007669"/>
    <property type="project" value="TreeGrafter"/>
</dbReference>
<evidence type="ECO:0000256" key="1">
    <source>
        <dbReference type="ARBA" id="ARBA00022723"/>
    </source>
</evidence>
<keyword evidence="3" id="KW-0863">Zinc-finger</keyword>
<sequence>MDIDYYEVLGLKRTASDFDILNAFRKIVHKFGMEKLNKDESNCRLIAFEAYDVLSNPFWRAIHDQFGIGPMKLGVYVDKKKDIRRYLYHGDIFSTYKSVYGSTNPYTHIIAMLSKKKATINVGIKLNVIKIPINLTLNEIFYGASKKINIPESDGRTQCITNLKISKGLPVNSEIIHNLTDGRTVIFITNDLPHKYFVRSGQDLISTYTVNIEEMLYGVQFIVHTLDNKQLRVNITQVITPSYQKIIRGEGMPAYGENCNEKRGDIILKFKIQIPYDLTLIQKMICKTPSEIEDFQN</sequence>
<dbReference type="GO" id="GO:0008270">
    <property type="term" value="F:zinc ion binding"/>
    <property type="evidence" value="ECO:0007669"/>
    <property type="project" value="UniProtKB-KW"/>
</dbReference>
<keyword evidence="8" id="KW-1185">Reference proteome</keyword>
<organism evidence="7 8">
    <name type="scientific">Acyrthosiphon pisum</name>
    <name type="common">Pea aphid</name>
    <dbReference type="NCBI Taxonomy" id="7029"/>
    <lineage>
        <taxon>Eukaryota</taxon>
        <taxon>Metazoa</taxon>
        <taxon>Ecdysozoa</taxon>
        <taxon>Arthropoda</taxon>
        <taxon>Hexapoda</taxon>
        <taxon>Insecta</taxon>
        <taxon>Pterygota</taxon>
        <taxon>Neoptera</taxon>
        <taxon>Paraneoptera</taxon>
        <taxon>Hemiptera</taxon>
        <taxon>Sternorrhyncha</taxon>
        <taxon>Aphidomorpha</taxon>
        <taxon>Aphidoidea</taxon>
        <taxon>Aphididae</taxon>
        <taxon>Macrosiphini</taxon>
        <taxon>Acyrthosiphon</taxon>
    </lineage>
</organism>
<name>A0A8R1W9L6_ACYPI</name>